<comment type="caution">
    <text evidence="7">The sequence shown here is derived from an EMBL/GenBank/DDBJ whole genome shotgun (WGS) entry which is preliminary data.</text>
</comment>
<dbReference type="PANTHER" id="PTHR30250">
    <property type="entry name" value="PST FAMILY PREDICTED COLANIC ACID TRANSPORTER"/>
    <property type="match status" value="1"/>
</dbReference>
<feature type="transmembrane region" description="Helical" evidence="6">
    <location>
        <begin position="383"/>
        <end position="409"/>
    </location>
</feature>
<dbReference type="PANTHER" id="PTHR30250:SF11">
    <property type="entry name" value="O-ANTIGEN TRANSPORTER-RELATED"/>
    <property type="match status" value="1"/>
</dbReference>
<feature type="transmembrane region" description="Helical" evidence="6">
    <location>
        <begin position="178"/>
        <end position="199"/>
    </location>
</feature>
<keyword evidence="4 6" id="KW-1133">Transmembrane helix</keyword>
<gene>
    <name evidence="7" type="ORF">EDC46_1378</name>
</gene>
<dbReference type="RefSeq" id="WP_124211528.1">
    <property type="nucleotide sequence ID" value="NZ_CP016615.1"/>
</dbReference>
<feature type="transmembrane region" description="Helical" evidence="6">
    <location>
        <begin position="224"/>
        <end position="244"/>
    </location>
</feature>
<feature type="transmembrane region" description="Helical" evidence="6">
    <location>
        <begin position="80"/>
        <end position="109"/>
    </location>
</feature>
<sequence>MKSLLSNTLSQNFISLFLLQVANYIFPLLIWPILSNYLGIEQFGLLLLALSMLMISNMITDFGFNLSATHNISKNRENKIFICSLLTNIYVLKTVLSILVSVVFFIYYQFSENDNLHKLDYISIILLILIVFFQSWQCPWFFQGIERMKYVTKIIVLSKIIYLLSLVLILPYYSTINSVLLCYLLNQIFISYFYMYSVYKEKFSFGRFNLYGILKELKYSSNFFISRVAVSIYTTGNVLLLGYFHSPHIVGLYGSAEKLYGAGSGVASIVSQAMYPYTTRTGNLSLLLKLVLLIFFPFCIGCYVVSFFSAEIMALIFGEPFIDGGIILDYFLFLMCITFLSVSIGYPGFAAIKRVYLANYTVIIGAVCHFIGILYLYLVDNIYPLTVIFLVIITESIILLLRIGLLFYYRNKRSL</sequence>
<evidence type="ECO:0000313" key="8">
    <source>
        <dbReference type="Proteomes" id="UP000281691"/>
    </source>
</evidence>
<feature type="transmembrane region" description="Helical" evidence="6">
    <location>
        <begin position="40"/>
        <end position="59"/>
    </location>
</feature>
<keyword evidence="5 6" id="KW-0472">Membrane</keyword>
<feature type="transmembrane region" description="Helical" evidence="6">
    <location>
        <begin position="330"/>
        <end position="349"/>
    </location>
</feature>
<evidence type="ECO:0000256" key="5">
    <source>
        <dbReference type="ARBA" id="ARBA00023136"/>
    </source>
</evidence>
<dbReference type="OrthoDB" id="103403at2"/>
<evidence type="ECO:0000313" key="7">
    <source>
        <dbReference type="EMBL" id="RPE82707.1"/>
    </source>
</evidence>
<feature type="transmembrane region" description="Helical" evidence="6">
    <location>
        <begin position="290"/>
        <end position="318"/>
    </location>
</feature>
<dbReference type="GO" id="GO:0005886">
    <property type="term" value="C:plasma membrane"/>
    <property type="evidence" value="ECO:0007669"/>
    <property type="project" value="UniProtKB-SubCell"/>
</dbReference>
<evidence type="ECO:0000256" key="3">
    <source>
        <dbReference type="ARBA" id="ARBA00022692"/>
    </source>
</evidence>
<dbReference type="Pfam" id="PF01943">
    <property type="entry name" value="Polysacc_synt"/>
    <property type="match status" value="1"/>
</dbReference>
<evidence type="ECO:0000256" key="6">
    <source>
        <dbReference type="SAM" id="Phobius"/>
    </source>
</evidence>
<feature type="transmembrane region" description="Helical" evidence="6">
    <location>
        <begin position="154"/>
        <end position="172"/>
    </location>
</feature>
<evidence type="ECO:0000256" key="2">
    <source>
        <dbReference type="ARBA" id="ARBA00022475"/>
    </source>
</evidence>
<dbReference type="InterPro" id="IPR050833">
    <property type="entry name" value="Poly_Biosynth_Transport"/>
</dbReference>
<proteinExistence type="predicted"/>
<reference evidence="7 8" key="1">
    <citation type="submission" date="2018-11" db="EMBL/GenBank/DDBJ databases">
        <title>Genomic Encyclopedia of Type Strains, Phase IV (KMG-IV): sequencing the most valuable type-strain genomes for metagenomic binning, comparative biology and taxonomic classification.</title>
        <authorList>
            <person name="Goeker M."/>
        </authorList>
    </citation>
    <scope>NUCLEOTIDE SEQUENCE [LARGE SCALE GENOMIC DNA]</scope>
    <source>
        <strain evidence="7 8">DSM 27238</strain>
    </source>
</reference>
<accession>A0A3N4VZW6</accession>
<evidence type="ECO:0000256" key="4">
    <source>
        <dbReference type="ARBA" id="ARBA00022989"/>
    </source>
</evidence>
<feature type="transmembrane region" description="Helical" evidence="6">
    <location>
        <begin position="121"/>
        <end position="142"/>
    </location>
</feature>
<feature type="transmembrane region" description="Helical" evidence="6">
    <location>
        <begin position="12"/>
        <end position="34"/>
    </location>
</feature>
<dbReference type="AlphaFoldDB" id="A0A3N4VZW6"/>
<dbReference type="Proteomes" id="UP000281691">
    <property type="component" value="Unassembled WGS sequence"/>
</dbReference>
<protein>
    <submittedName>
        <fullName evidence="7">PST family polysaccharide transporter</fullName>
    </submittedName>
</protein>
<dbReference type="EMBL" id="RKQP01000004">
    <property type="protein sequence ID" value="RPE82707.1"/>
    <property type="molecule type" value="Genomic_DNA"/>
</dbReference>
<organism evidence="7 8">
    <name type="scientific">Vespertiliibacter pulmonis</name>
    <dbReference type="NCBI Taxonomy" id="1443036"/>
    <lineage>
        <taxon>Bacteria</taxon>
        <taxon>Pseudomonadati</taxon>
        <taxon>Pseudomonadota</taxon>
        <taxon>Gammaproteobacteria</taxon>
        <taxon>Pasteurellales</taxon>
        <taxon>Pasteurellaceae</taxon>
        <taxon>Vespertiliibacter</taxon>
    </lineage>
</organism>
<keyword evidence="8" id="KW-1185">Reference proteome</keyword>
<dbReference type="InterPro" id="IPR002797">
    <property type="entry name" value="Polysacc_synth"/>
</dbReference>
<comment type="subcellular location">
    <subcellularLocation>
        <location evidence="1">Cell membrane</location>
        <topology evidence="1">Multi-pass membrane protein</topology>
    </subcellularLocation>
</comment>
<name>A0A3N4VZW6_9PAST</name>
<feature type="transmembrane region" description="Helical" evidence="6">
    <location>
        <begin position="259"/>
        <end position="278"/>
    </location>
</feature>
<evidence type="ECO:0000256" key="1">
    <source>
        <dbReference type="ARBA" id="ARBA00004651"/>
    </source>
</evidence>
<feature type="transmembrane region" description="Helical" evidence="6">
    <location>
        <begin position="356"/>
        <end position="377"/>
    </location>
</feature>
<keyword evidence="3 6" id="KW-0812">Transmembrane</keyword>
<keyword evidence="2" id="KW-1003">Cell membrane</keyword>